<dbReference type="PROSITE" id="PS50005">
    <property type="entry name" value="TPR"/>
    <property type="match status" value="1"/>
</dbReference>
<dbReference type="Pfam" id="PF07730">
    <property type="entry name" value="HisKA_3"/>
    <property type="match status" value="1"/>
</dbReference>
<dbReference type="InterPro" id="IPR011990">
    <property type="entry name" value="TPR-like_helical_dom_sf"/>
</dbReference>
<dbReference type="InterPro" id="IPR011712">
    <property type="entry name" value="Sig_transdc_His_kin_sub3_dim/P"/>
</dbReference>
<accession>J9G8U0</accession>
<dbReference type="InterPro" id="IPR019734">
    <property type="entry name" value="TPR_rpt"/>
</dbReference>
<name>J9G8U0_9ZZZZ</name>
<keyword evidence="6 10" id="KW-0418">Kinase</keyword>
<feature type="domain" description="Signal transduction histidine kinase subgroup 3 dimerisation and phosphoacceptor" evidence="9">
    <location>
        <begin position="253"/>
        <end position="310"/>
    </location>
</feature>
<dbReference type="Gene3D" id="6.10.250.2870">
    <property type="match status" value="1"/>
</dbReference>
<reference evidence="10" key="1">
    <citation type="journal article" date="2012" name="PLoS ONE">
        <title>Gene sets for utilization of primary and secondary nutrition supplies in the distal gut of endangered iberian lynx.</title>
        <authorList>
            <person name="Alcaide M."/>
            <person name="Messina E."/>
            <person name="Richter M."/>
            <person name="Bargiela R."/>
            <person name="Peplies J."/>
            <person name="Huws S.A."/>
            <person name="Newbold C.J."/>
            <person name="Golyshin P.N."/>
            <person name="Simon M.A."/>
            <person name="Lopez G."/>
            <person name="Yakimov M.M."/>
            <person name="Ferrer M."/>
        </authorList>
    </citation>
    <scope>NUCLEOTIDE SEQUENCE</scope>
</reference>
<evidence type="ECO:0000313" key="10">
    <source>
        <dbReference type="EMBL" id="EJX03647.1"/>
    </source>
</evidence>
<dbReference type="InterPro" id="IPR050482">
    <property type="entry name" value="Sensor_HK_TwoCompSys"/>
</dbReference>
<sequence length="366" mass="42593">MKLSDECQDMDMVMYAGTTAGGIMGNLGKYEEAVKHLKQVLVRGRREEKPRIVLKSMTYLLNQYQKMDQRDSISVYLAEAARLAESLPSANTEVQGFLQTQYQLLSYLGRYRESIAVQQKLLSEESINVQVPKAVIYYHMAQNYVALKEYEKATRYYETAHTQSDSLKQAELDAQLSEWTVKYKTQEKEMEIVRLHQEQLENKTRMLQWGMFSVVVVFILLVLLLYGRVRRNKLKKAEELKVAKSYIEGLERERGRLAKDLHDGVCNDLLGIGMQLSVLPPDETSKQEVLHLLENVRTEVRSVSHELMPPQFQYLTLLQTVKAYLERLPFKESVQVFFQSNEKAHWESLSKAVSYEVYRILQEWLS</sequence>
<keyword evidence="4 10" id="KW-0808">Transferase</keyword>
<evidence type="ECO:0000256" key="6">
    <source>
        <dbReference type="ARBA" id="ARBA00022777"/>
    </source>
</evidence>
<evidence type="ECO:0000256" key="4">
    <source>
        <dbReference type="ARBA" id="ARBA00022679"/>
    </source>
</evidence>
<dbReference type="SUPFAM" id="SSF48452">
    <property type="entry name" value="TPR-like"/>
    <property type="match status" value="1"/>
</dbReference>
<dbReference type="Gene3D" id="1.25.40.10">
    <property type="entry name" value="Tetratricopeptide repeat domain"/>
    <property type="match status" value="1"/>
</dbReference>
<dbReference type="PANTHER" id="PTHR24421:SF10">
    <property type="entry name" value="NITRATE_NITRITE SENSOR PROTEIN NARQ"/>
    <property type="match status" value="1"/>
</dbReference>
<evidence type="ECO:0000256" key="3">
    <source>
        <dbReference type="ARBA" id="ARBA00022553"/>
    </source>
</evidence>
<dbReference type="Pfam" id="PF13181">
    <property type="entry name" value="TPR_8"/>
    <property type="match status" value="1"/>
</dbReference>
<evidence type="ECO:0000259" key="9">
    <source>
        <dbReference type="Pfam" id="PF07730"/>
    </source>
</evidence>
<dbReference type="GO" id="GO:0016020">
    <property type="term" value="C:membrane"/>
    <property type="evidence" value="ECO:0007669"/>
    <property type="project" value="InterPro"/>
</dbReference>
<protein>
    <recommendedName>
        <fullName evidence="2">histidine kinase</fullName>
        <ecNumber evidence="2">2.7.13.3</ecNumber>
    </recommendedName>
</protein>
<dbReference type="GO" id="GO:0005524">
    <property type="term" value="F:ATP binding"/>
    <property type="evidence" value="ECO:0007669"/>
    <property type="project" value="UniProtKB-KW"/>
</dbReference>
<keyword evidence="8" id="KW-0472">Membrane</keyword>
<gene>
    <name evidence="10" type="ORF">EVA_08247</name>
</gene>
<comment type="caution">
    <text evidence="10">The sequence shown here is derived from an EMBL/GenBank/DDBJ whole genome shotgun (WGS) entry which is preliminary data.</text>
</comment>
<feature type="transmembrane region" description="Helical" evidence="8">
    <location>
        <begin position="206"/>
        <end position="226"/>
    </location>
</feature>
<dbReference type="EMBL" id="AMCI01002092">
    <property type="protein sequence ID" value="EJX03647.1"/>
    <property type="molecule type" value="Genomic_DNA"/>
</dbReference>
<keyword evidence="5" id="KW-0547">Nucleotide-binding</keyword>
<dbReference type="EC" id="2.7.13.3" evidence="2"/>
<keyword evidence="7" id="KW-0067">ATP-binding</keyword>
<evidence type="ECO:0000256" key="8">
    <source>
        <dbReference type="SAM" id="Phobius"/>
    </source>
</evidence>
<proteinExistence type="predicted"/>
<keyword evidence="3" id="KW-0597">Phosphoprotein</keyword>
<dbReference type="GO" id="GO:0000155">
    <property type="term" value="F:phosphorelay sensor kinase activity"/>
    <property type="evidence" value="ECO:0007669"/>
    <property type="project" value="InterPro"/>
</dbReference>
<comment type="catalytic activity">
    <reaction evidence="1">
        <text>ATP + protein L-histidine = ADP + protein N-phospho-L-histidine.</text>
        <dbReference type="EC" id="2.7.13.3"/>
    </reaction>
</comment>
<dbReference type="AlphaFoldDB" id="J9G8U0"/>
<keyword evidence="8" id="KW-0812">Transmembrane</keyword>
<evidence type="ECO:0000256" key="7">
    <source>
        <dbReference type="ARBA" id="ARBA00022840"/>
    </source>
</evidence>
<evidence type="ECO:0000256" key="5">
    <source>
        <dbReference type="ARBA" id="ARBA00022741"/>
    </source>
</evidence>
<dbReference type="GO" id="GO:0046983">
    <property type="term" value="F:protein dimerization activity"/>
    <property type="evidence" value="ECO:0007669"/>
    <property type="project" value="InterPro"/>
</dbReference>
<feature type="non-terminal residue" evidence="10">
    <location>
        <position position="366"/>
    </location>
</feature>
<evidence type="ECO:0000256" key="1">
    <source>
        <dbReference type="ARBA" id="ARBA00000085"/>
    </source>
</evidence>
<evidence type="ECO:0000256" key="2">
    <source>
        <dbReference type="ARBA" id="ARBA00012438"/>
    </source>
</evidence>
<organism evidence="10">
    <name type="scientific">gut metagenome</name>
    <dbReference type="NCBI Taxonomy" id="749906"/>
    <lineage>
        <taxon>unclassified sequences</taxon>
        <taxon>metagenomes</taxon>
        <taxon>organismal metagenomes</taxon>
    </lineage>
</organism>
<keyword evidence="8" id="KW-1133">Transmembrane helix</keyword>
<dbReference type="PANTHER" id="PTHR24421">
    <property type="entry name" value="NITRATE/NITRITE SENSOR PROTEIN NARX-RELATED"/>
    <property type="match status" value="1"/>
</dbReference>